<dbReference type="SUPFAM" id="SSF69349">
    <property type="entry name" value="Phage fibre proteins"/>
    <property type="match status" value="1"/>
</dbReference>
<accession>E3SNL6</accession>
<sequence length="2180" mass="221583">MANRIQLRRGNGQEWQNSNPILAQGELGIELNTGRFKIGDGVTPWNTLRYERPIESTSNTANTLVQRDNDGNFSAATVTATIIGNASTASRLASSRQIQLIGDVGGSQIFDGSENISLSATLDLLSTLPHHDNTETSSGTYTKVTVDAKGRVTNASNPTTLADYNLNGTVEGSSAQAYDLDLVALAGLTTTGFISRTASNTMATRTITGTAGKINVNNGGGLAGNPTLDLATTTVVDGDYNTESLTSVSGVGSNSEPFGTETVNAVKFSVDDRGRLTSATNVPIATATQGTTAAAYNAATVYVRGDQITNASKLYQAIAGIAAGAGAPTHSDTSDAGSWRHLGAAASPQKGLASFDQEDFDVTAGGHVTMALGSIDNDQLQNSRISFADGNTKEDFSLDQELTATTGYRGFNYLNYLKVNDTSGNLLFGANNTGDGGAGEVDINARLYFSDADITLDGAVAQTLDKTGDGNLTFQTTQDSSSARTLSILATNAGTGASGVVVTAENTVTITASDAAGKVQVEDMYFQGDYIASSAATMILDPGDDRAVSGKVQIMGDLQVDGTTTTINSTITTLDDPIITLGGDTAPGSDDNKDRGVEFRYYDTQARVGFFGYDDSAADLGGHTGAFSFIYDATNTSEVFSGTDAGIIAGNLKLTTGTASTTNTTGDLVVAGGAGITGDVNIGGSVDIDTNLGVTGTSLFTDEVVIKGASKNFILKDGSNNAKITAVTTSGNLTMAGILAVTGNVDINSNKFNITAASGNTAIAGTLTVSDETIVKADNKTFKVQTAAGVDKFVVDTDNGDTNSEGKLNVADLVHFESTDEPDILSGAPHSIQNSDYGALRVDGGGYFDKNVLFNGDIFLNGDFNQQEDATENYGLRNYLSVRYKMRAGSVGAYTPSYSNHNTSNLRVFGGAGVNTTLHVGGTGSGEGLFVGKKNSGDTVKFSVLGATGNTDIQGTLDVAGNSEFNGTVDVDGNFAVRSGTTDKFTIASATGNAVNEGELNVKGAVDFDTTLNVDGTATIQDDLIVKSDNKMFKVQTAAAADKFTVDTDNGNTVISGTLQVDGQINVNDSLVIDEANEVFSVQNGSAVAKFEVDTDNGNTNIIGTLTVGDATQINDTFGTSGVNTFTNNTEQTLSGSYAADGSARFSGGIGLAKNLAVGGGARVYGNTELTGTLDLNNSADISGALVTHDNVTITADNKEFAIQNGSAADKFTVDTDNGNTDIRGTLDVGGDVTAESNLTITGNLTVNGTTTTVNSTVTTLDDPIITVGGDTAPASNDGKDRGVEFRYYDGSAKIGFFGYDRSSSQFAFVTDSTNTSEVHAGTDGALRAGSLNLTAAGTALDVDNDANIDGALTVDGQIVSNKSSGAPFSIASTTKVNNLNVDLLDGMTTASANTGSTVVNRDSNGDFAANQITAASSAGAGAGFLGNASTADAWKTARTFTIDGVVSGSVSVDGSAAPTITTTYVDADITALAAMSGTGYVVRTAANTYAQRTLAVTASSGITLTNPDGVSGNTTINVASASTNAANNLVLRDGSGDFAANEITSDLVGNLTGATSTAKDLNPAADSTYDLGTSSVRWQGIFADAANITAITGTLTGTVSSIANHNTADLAEGTNLYYTDERVDDRVNALIVAGTGITKVYDDAAGTYTLTVTQADVNTDTITEGSTNLFTTAARTRTHFTYGTGITHSSGTLSVTQSDINTDNVTEGSTNLFTTAARTRTHFTYGTGITHSSGTLSVTQADIDTDNVTEGSTNLFTTAARTRTHFTYGVGIKLATADLALDFTEFDTDNITEGSTNLYYTQARADARVAAATGANLDLSSKSTTNLSEGTNQYYTEARVQTKLDNAFEQLSAMLNNLATSTTLTLALSGDPTPGAVVTTGVSVGGGGGFTAGTGVATTGGTGSSLTVNTTVVDGAITAAVVNAGGSGYLISDTVTVTNPNAGKVLTLNLATLSGGTGYSSATGVAVTGGSGSSMTADITASAGAITNVTVNNGGTGFAAGETITIANANASGIKTTGNVSAADASRTAGTYTIGASDYGTGGSGNSATFSIVVDGSGAATITVTDDGTGFVVDETITVADAQLGGGGGAALTFDATAIHGNGATVNIATVATNATLTLTDITTMEVGATVTGATSGTTGVVTALGTNQITVDNVDGFFKKGEVVSANDVTTLTISSFS</sequence>
<evidence type="ECO:0000313" key="3">
    <source>
        <dbReference type="Proteomes" id="UP000006532"/>
    </source>
</evidence>
<name>E3SNL6_9CAUD</name>
<protein>
    <submittedName>
        <fullName evidence="2">YadA domain-containing structural protein</fullName>
    </submittedName>
</protein>
<keyword evidence="3" id="KW-1185">Reference proteome</keyword>
<reference evidence="2 3" key="1">
    <citation type="journal article" date="2010" name="Environ. Microbiol.">
        <title>Genomic analysis of oceanic cyanobacterial myoviruses compared with T4-like myoviruses from diverse hosts and environments.</title>
        <authorList>
            <person name="Sullivan M.B."/>
            <person name="Huang K.H."/>
            <person name="Ignacio-Espinoza J.C."/>
            <person name="Berlin A.M."/>
            <person name="Kelly L."/>
            <person name="Weigele P.R."/>
            <person name="DeFrancesco A.S."/>
            <person name="Kern S.E."/>
            <person name="Thompson L.R."/>
            <person name="Young S."/>
            <person name="Yandava C."/>
            <person name="Fu R."/>
            <person name="Krastins B."/>
            <person name="Chase M."/>
            <person name="Sarracino D."/>
            <person name="Osburne M.S."/>
            <person name="Henn M.R."/>
            <person name="Chisholm S.W."/>
        </authorList>
    </citation>
    <scope>NUCLEOTIDE SEQUENCE [LARGE SCALE GENOMIC DNA]</scope>
    <source>
        <strain evidence="2">NATL1A-15</strain>
    </source>
</reference>
<feature type="domain" description="Major tropism determinant N-terminal" evidence="1">
    <location>
        <begin position="5"/>
        <end position="43"/>
    </location>
</feature>
<dbReference type="GeneID" id="10329507"/>
<dbReference type="RefSeq" id="YP_004324929.1">
    <property type="nucleotide sequence ID" value="NC_015290.1"/>
</dbReference>
<organism evidence="2 3">
    <name type="scientific">Prochlorococcus phage P-SSM7</name>
    <dbReference type="NCBI Taxonomy" id="445688"/>
    <lineage>
        <taxon>Viruses</taxon>
        <taxon>Duplodnaviria</taxon>
        <taxon>Heunggongvirae</taxon>
        <taxon>Uroviricota</taxon>
        <taxon>Caudoviricetes</taxon>
        <taxon>Pantevenvirales</taxon>
        <taxon>Kyanoviridae</taxon>
        <taxon>Palaemonvirus</taxon>
        <taxon>Palaemonvirus pssm7</taxon>
    </lineage>
</organism>
<dbReference type="Pfam" id="PF18454">
    <property type="entry name" value="Mtd_N"/>
    <property type="match status" value="1"/>
</dbReference>
<proteinExistence type="predicted"/>
<gene>
    <name evidence="2" type="ORF">PSSM7_098</name>
</gene>
<evidence type="ECO:0000259" key="1">
    <source>
        <dbReference type="Pfam" id="PF18454"/>
    </source>
</evidence>
<dbReference type="Proteomes" id="UP000006532">
    <property type="component" value="Segment"/>
</dbReference>
<dbReference type="KEGG" id="vg:10329507"/>
<dbReference type="EMBL" id="GU071103">
    <property type="protein sequence ID" value="ADO99005.1"/>
    <property type="molecule type" value="Genomic_DNA"/>
</dbReference>
<dbReference type="InterPro" id="IPR041352">
    <property type="entry name" value="Mtd_N"/>
</dbReference>
<evidence type="ECO:0000313" key="2">
    <source>
        <dbReference type="EMBL" id="ADO99005.1"/>
    </source>
</evidence>